<organism evidence="2 3">
    <name type="scientific">Mycena alexandri</name>
    <dbReference type="NCBI Taxonomy" id="1745969"/>
    <lineage>
        <taxon>Eukaryota</taxon>
        <taxon>Fungi</taxon>
        <taxon>Dikarya</taxon>
        <taxon>Basidiomycota</taxon>
        <taxon>Agaricomycotina</taxon>
        <taxon>Agaricomycetes</taxon>
        <taxon>Agaricomycetidae</taxon>
        <taxon>Agaricales</taxon>
        <taxon>Marasmiineae</taxon>
        <taxon>Mycenaceae</taxon>
        <taxon>Mycena</taxon>
    </lineage>
</organism>
<evidence type="ECO:0000313" key="2">
    <source>
        <dbReference type="EMBL" id="KAJ7047515.1"/>
    </source>
</evidence>
<feature type="compositionally biased region" description="Basic residues" evidence="1">
    <location>
        <begin position="64"/>
        <end position="76"/>
    </location>
</feature>
<evidence type="ECO:0000313" key="3">
    <source>
        <dbReference type="Proteomes" id="UP001218188"/>
    </source>
</evidence>
<feature type="region of interest" description="Disordered" evidence="1">
    <location>
        <begin position="59"/>
        <end position="90"/>
    </location>
</feature>
<comment type="caution">
    <text evidence="2">The sequence shown here is derived from an EMBL/GenBank/DDBJ whole genome shotgun (WGS) entry which is preliminary data.</text>
</comment>
<keyword evidence="3" id="KW-1185">Reference proteome</keyword>
<sequence>MPRILPRLVQLPLSGNYPFPKPKKSRTLPKPARPLHSVLPQDYPRSVLLSEGNVITHSHDYAHHKGPPPLPRRRIPLKTPDTRTTEEPRREMSAQEYKWWSSPYLRMLATPLRQCYLTQRLLPTGPPVSCSSALRPVLTIFKKDFLIRIGKMRVPVHLQRKRKGAADFFFPDGLQHPKFKRPKVTRGMYIMCRRGALHILHRPAKFKRTGATAPPRFAEYIAHLLRLRVLQELQILLKPLEFTYRTRTGPAPARPPILRRLTRAEWGALRTTGVLPHPGALAVLVVPPVNRNPTTLERPTKAGAMGARPLADSIPERSPARPAPPLSVLHPVRPAPAPFVPPVEIGSIESATAEEFWAQTLRERQESGRERVQTPAERLIQTLTHAKAEDSTAEREAGNEVKVQPHAEERVPLYNGVVLFPGRIQRAKLHTLLTEILGLEGASRFSAGAAGAHGEEKTDVETASERRAARKGDYKGSHAFLVYASTEVDMVPLAIALWRVRMWEGGGWKTDEDEKEEWPWAEEVRIRSRS</sequence>
<protein>
    <submittedName>
        <fullName evidence="2">Uncharacterized protein</fullName>
    </submittedName>
</protein>
<evidence type="ECO:0000256" key="1">
    <source>
        <dbReference type="SAM" id="MobiDB-lite"/>
    </source>
</evidence>
<gene>
    <name evidence="2" type="ORF">C8F04DRAFT_1386743</name>
</gene>
<dbReference type="EMBL" id="JARJCM010000001">
    <property type="protein sequence ID" value="KAJ7047515.1"/>
    <property type="molecule type" value="Genomic_DNA"/>
</dbReference>
<feature type="compositionally biased region" description="Basic and acidic residues" evidence="1">
    <location>
        <begin position="80"/>
        <end position="90"/>
    </location>
</feature>
<dbReference type="AlphaFoldDB" id="A0AAD6TMD2"/>
<accession>A0AAD6TMD2</accession>
<dbReference type="Proteomes" id="UP001218188">
    <property type="component" value="Unassembled WGS sequence"/>
</dbReference>
<reference evidence="2" key="1">
    <citation type="submission" date="2023-03" db="EMBL/GenBank/DDBJ databases">
        <title>Massive genome expansion in bonnet fungi (Mycena s.s.) driven by repeated elements and novel gene families across ecological guilds.</title>
        <authorList>
            <consortium name="Lawrence Berkeley National Laboratory"/>
            <person name="Harder C.B."/>
            <person name="Miyauchi S."/>
            <person name="Viragh M."/>
            <person name="Kuo A."/>
            <person name="Thoen E."/>
            <person name="Andreopoulos B."/>
            <person name="Lu D."/>
            <person name="Skrede I."/>
            <person name="Drula E."/>
            <person name="Henrissat B."/>
            <person name="Morin E."/>
            <person name="Kohler A."/>
            <person name="Barry K."/>
            <person name="LaButti K."/>
            <person name="Morin E."/>
            <person name="Salamov A."/>
            <person name="Lipzen A."/>
            <person name="Mereny Z."/>
            <person name="Hegedus B."/>
            <person name="Baldrian P."/>
            <person name="Stursova M."/>
            <person name="Weitz H."/>
            <person name="Taylor A."/>
            <person name="Grigoriev I.V."/>
            <person name="Nagy L.G."/>
            <person name="Martin F."/>
            <person name="Kauserud H."/>
        </authorList>
    </citation>
    <scope>NUCLEOTIDE SEQUENCE</scope>
    <source>
        <strain evidence="2">CBHHK200</strain>
    </source>
</reference>
<name>A0AAD6TMD2_9AGAR</name>
<proteinExistence type="predicted"/>